<feature type="compositionally biased region" description="Basic and acidic residues" evidence="6">
    <location>
        <begin position="62"/>
        <end position="72"/>
    </location>
</feature>
<organism evidence="7 8">
    <name type="scientific">Sungouiella intermedia</name>
    <dbReference type="NCBI Taxonomy" id="45354"/>
    <lineage>
        <taxon>Eukaryota</taxon>
        <taxon>Fungi</taxon>
        <taxon>Dikarya</taxon>
        <taxon>Ascomycota</taxon>
        <taxon>Saccharomycotina</taxon>
        <taxon>Pichiomycetes</taxon>
        <taxon>Metschnikowiaceae</taxon>
        <taxon>Sungouiella</taxon>
    </lineage>
</organism>
<name>A0A1L0BUZ6_9ASCO</name>
<evidence type="ECO:0000256" key="6">
    <source>
        <dbReference type="SAM" id="MobiDB-lite"/>
    </source>
</evidence>
<keyword evidence="4" id="KW-0507">mRNA processing</keyword>
<sequence length="213" mass="24133">MTTNHRPTLESKRGRANAIKDTIQHSRSLNSQTSLKLRLDVQGTKFDRSVGKRALDELEEERRVKRVIEKTPNDGVRTQGLKEADDNEGEEDVSVQGKDVDKEEDVEDVEEADNDSDDDEDDEDDDEDDEDDDEDDDEEALMAELAKIKKEKEKKAIALAGNPLISPDGNETTTKKSWRGNAPFAKKSATQQSFTTNTLESDTHRKFLSKYFR</sequence>
<dbReference type="PANTHER" id="PTHR12718">
    <property type="entry name" value="CELL CYCLE CONTROL PROTEIN CWF15"/>
    <property type="match status" value="1"/>
</dbReference>
<dbReference type="GO" id="GO:0045292">
    <property type="term" value="P:mRNA cis splicing, via spliceosome"/>
    <property type="evidence" value="ECO:0007669"/>
    <property type="project" value="TreeGrafter"/>
</dbReference>
<dbReference type="InterPro" id="IPR006973">
    <property type="entry name" value="Cwf_Cwc_15"/>
</dbReference>
<feature type="region of interest" description="Disordered" evidence="6">
    <location>
        <begin position="1"/>
        <end position="31"/>
    </location>
</feature>
<dbReference type="GO" id="GO:0071013">
    <property type="term" value="C:catalytic step 2 spliceosome"/>
    <property type="evidence" value="ECO:0007669"/>
    <property type="project" value="TreeGrafter"/>
</dbReference>
<dbReference type="OrthoDB" id="30179at2759"/>
<comment type="similarity">
    <text evidence="2">Belongs to the CWC15 family.</text>
</comment>
<evidence type="ECO:0000313" key="7">
    <source>
        <dbReference type="EMBL" id="SGZ55161.1"/>
    </source>
</evidence>
<keyword evidence="5" id="KW-0508">mRNA splicing</keyword>
<evidence type="ECO:0000256" key="3">
    <source>
        <dbReference type="ARBA" id="ARBA00020693"/>
    </source>
</evidence>
<feature type="region of interest" description="Disordered" evidence="6">
    <location>
        <begin position="62"/>
        <end position="140"/>
    </location>
</feature>
<evidence type="ECO:0000256" key="5">
    <source>
        <dbReference type="ARBA" id="ARBA00023187"/>
    </source>
</evidence>
<dbReference type="PANTHER" id="PTHR12718:SF2">
    <property type="entry name" value="SPLICEOSOME-ASSOCIATED PROTEIN CWC15 HOMOLOG"/>
    <property type="match status" value="1"/>
</dbReference>
<evidence type="ECO:0000313" key="8">
    <source>
        <dbReference type="Proteomes" id="UP000182334"/>
    </source>
</evidence>
<keyword evidence="8" id="KW-1185">Reference proteome</keyword>
<comment type="function">
    <text evidence="1">Involved in pre-mRNA splicing.</text>
</comment>
<feature type="compositionally biased region" description="Acidic residues" evidence="6">
    <location>
        <begin position="102"/>
        <end position="140"/>
    </location>
</feature>
<evidence type="ECO:0000256" key="2">
    <source>
        <dbReference type="ARBA" id="ARBA00006644"/>
    </source>
</evidence>
<protein>
    <recommendedName>
        <fullName evidence="3">Pre-mRNA-splicing factor CWC15</fullName>
    </recommendedName>
</protein>
<evidence type="ECO:0000256" key="4">
    <source>
        <dbReference type="ARBA" id="ARBA00022664"/>
    </source>
</evidence>
<dbReference type="GO" id="GO:0003723">
    <property type="term" value="F:RNA binding"/>
    <property type="evidence" value="ECO:0007669"/>
    <property type="project" value="TreeGrafter"/>
</dbReference>
<accession>A0A1L0BUZ6</accession>
<dbReference type="AlphaFoldDB" id="A0A1L0BUZ6"/>
<feature type="region of interest" description="Disordered" evidence="6">
    <location>
        <begin position="161"/>
        <end position="195"/>
    </location>
</feature>
<proteinExistence type="inferred from homology"/>
<dbReference type="Proteomes" id="UP000182334">
    <property type="component" value="Chromosome V"/>
</dbReference>
<dbReference type="Pfam" id="PF04889">
    <property type="entry name" value="Cwf_Cwc_15"/>
    <property type="match status" value="1"/>
</dbReference>
<dbReference type="STRING" id="45354.A0A1L0BUZ6"/>
<evidence type="ECO:0000256" key="1">
    <source>
        <dbReference type="ARBA" id="ARBA00003777"/>
    </source>
</evidence>
<gene>
    <name evidence="7" type="ORF">SAMEA4029010_CIC11G00000002469</name>
</gene>
<dbReference type="EMBL" id="LT635760">
    <property type="protein sequence ID" value="SGZ55161.1"/>
    <property type="molecule type" value="Genomic_DNA"/>
</dbReference>
<reference evidence="7 8" key="1">
    <citation type="submission" date="2016-10" db="EMBL/GenBank/DDBJ databases">
        <authorList>
            <person name="de Groot N.N."/>
        </authorList>
    </citation>
    <scope>NUCLEOTIDE SEQUENCE [LARGE SCALE GENOMIC DNA]</scope>
    <source>
        <strain evidence="7 8">CBS 141442</strain>
    </source>
</reference>